<comment type="caution">
    <text evidence="2">The sequence shown here is derived from an EMBL/GenBank/DDBJ whole genome shotgun (WGS) entry which is preliminary data.</text>
</comment>
<organism evidence="2 3">
    <name type="scientific">Diversispora eburnea</name>
    <dbReference type="NCBI Taxonomy" id="1213867"/>
    <lineage>
        <taxon>Eukaryota</taxon>
        <taxon>Fungi</taxon>
        <taxon>Fungi incertae sedis</taxon>
        <taxon>Mucoromycota</taxon>
        <taxon>Glomeromycotina</taxon>
        <taxon>Glomeromycetes</taxon>
        <taxon>Diversisporales</taxon>
        <taxon>Diversisporaceae</taxon>
        <taxon>Diversispora</taxon>
    </lineage>
</organism>
<feature type="transmembrane region" description="Helical" evidence="1">
    <location>
        <begin position="6"/>
        <end position="30"/>
    </location>
</feature>
<keyword evidence="1" id="KW-1133">Transmembrane helix</keyword>
<evidence type="ECO:0000313" key="3">
    <source>
        <dbReference type="Proteomes" id="UP000789706"/>
    </source>
</evidence>
<feature type="transmembrane region" description="Helical" evidence="1">
    <location>
        <begin position="118"/>
        <end position="142"/>
    </location>
</feature>
<feature type="non-terminal residue" evidence="2">
    <location>
        <position position="205"/>
    </location>
</feature>
<keyword evidence="3" id="KW-1185">Reference proteome</keyword>
<dbReference type="Proteomes" id="UP000789706">
    <property type="component" value="Unassembled WGS sequence"/>
</dbReference>
<dbReference type="AlphaFoldDB" id="A0A9N9BA17"/>
<evidence type="ECO:0000313" key="2">
    <source>
        <dbReference type="EMBL" id="CAG8560865.1"/>
    </source>
</evidence>
<reference evidence="2" key="1">
    <citation type="submission" date="2021-06" db="EMBL/GenBank/DDBJ databases">
        <authorList>
            <person name="Kallberg Y."/>
            <person name="Tangrot J."/>
            <person name="Rosling A."/>
        </authorList>
    </citation>
    <scope>NUCLEOTIDE SEQUENCE</scope>
    <source>
        <strain evidence="2">AZ414A</strain>
    </source>
</reference>
<gene>
    <name evidence="2" type="ORF">DEBURN_LOCUS7582</name>
</gene>
<name>A0A9N9BA17_9GLOM</name>
<feature type="transmembrane region" description="Helical" evidence="1">
    <location>
        <begin position="157"/>
        <end position="175"/>
    </location>
</feature>
<proteinExistence type="predicted"/>
<accession>A0A9N9BA17</accession>
<keyword evidence="1" id="KW-0812">Transmembrane</keyword>
<keyword evidence="1" id="KW-0472">Membrane</keyword>
<sequence>MERTILAGVSVAITILKRNMVVIIAIITYLRICREIYWNYGKFDWKLWTIAGSMTAILSFMGTRGYGANKYCTKINTRETANNNNIETEDSIVSSELKLENISPDTNSQWKEPYCRTFAGVSIATTILKRNIIVIIAIVTYLRVCREVYWNYGKFDWKLWTIAGFMTAILSFMGARGYGTNKYCTKASTMSVSLISLSLSLVVVS</sequence>
<protein>
    <submittedName>
        <fullName evidence="2">7507_t:CDS:1</fullName>
    </submittedName>
</protein>
<dbReference type="OrthoDB" id="2112032at2759"/>
<evidence type="ECO:0000256" key="1">
    <source>
        <dbReference type="SAM" id="Phobius"/>
    </source>
</evidence>
<dbReference type="EMBL" id="CAJVPK010000941">
    <property type="protein sequence ID" value="CAG8560865.1"/>
    <property type="molecule type" value="Genomic_DNA"/>
</dbReference>